<dbReference type="PANTHER" id="PTHR31689:SF0">
    <property type="entry name" value="DIAMINOPIMELATE EPIMERASE"/>
    <property type="match status" value="1"/>
</dbReference>
<evidence type="ECO:0000313" key="12">
    <source>
        <dbReference type="Proteomes" id="UP000019184"/>
    </source>
</evidence>
<protein>
    <recommendedName>
        <fullName evidence="3 9">Diaminopimelate epimerase</fullName>
        <shortName evidence="9">DAP epimerase</shortName>
        <ecNumber evidence="3 9">5.1.1.7</ecNumber>
    </recommendedName>
    <alternativeName>
        <fullName evidence="9">PLP-independent amino acid racemase</fullName>
    </alternativeName>
</protein>
<feature type="binding site" evidence="9">
    <location>
        <position position="87"/>
    </location>
    <ligand>
        <name>substrate</name>
    </ligand>
</feature>
<dbReference type="FunFam" id="3.10.310.10:FF:000001">
    <property type="entry name" value="Diaminopimelate epimerase"/>
    <property type="match status" value="1"/>
</dbReference>
<feature type="site" description="Important for dimerization" evidence="9">
    <location>
        <position position="291"/>
    </location>
</feature>
<organism evidence="11 12">
    <name type="scientific">Candidatus Contendobacter odensis Run_B_J11</name>
    <dbReference type="NCBI Taxonomy" id="1400861"/>
    <lineage>
        <taxon>Bacteria</taxon>
        <taxon>Pseudomonadati</taxon>
        <taxon>Pseudomonadota</taxon>
        <taxon>Gammaproteobacteria</taxon>
        <taxon>Candidatus Competibacteraceae</taxon>
        <taxon>Candidatus Contendibacter</taxon>
    </lineage>
</organism>
<feature type="binding site" evidence="9">
    <location>
        <begin position="241"/>
        <end position="242"/>
    </location>
    <ligand>
        <name>substrate</name>
    </ligand>
</feature>
<evidence type="ECO:0000256" key="10">
    <source>
        <dbReference type="PROSITE-ProRule" id="PRU10125"/>
    </source>
</evidence>
<feature type="active site" description="Proton acceptor" evidence="9">
    <location>
        <position position="240"/>
    </location>
</feature>
<feature type="binding site" evidence="9">
    <location>
        <begin position="231"/>
        <end position="232"/>
    </location>
    <ligand>
        <name>substrate</name>
    </ligand>
</feature>
<dbReference type="PROSITE" id="PS01326">
    <property type="entry name" value="DAP_EPIMERASE"/>
    <property type="match status" value="1"/>
</dbReference>
<dbReference type="Gene3D" id="3.10.310.10">
    <property type="entry name" value="Diaminopimelate Epimerase, Chain A, domain 1"/>
    <property type="match status" value="2"/>
</dbReference>
<evidence type="ECO:0000256" key="5">
    <source>
        <dbReference type="ARBA" id="ARBA00022605"/>
    </source>
</evidence>
<keyword evidence="4 9" id="KW-0963">Cytoplasm</keyword>
<dbReference type="GO" id="GO:0009089">
    <property type="term" value="P:lysine biosynthetic process via diaminopimelate"/>
    <property type="evidence" value="ECO:0007669"/>
    <property type="project" value="UniProtKB-UniRule"/>
</dbReference>
<feature type="binding site" evidence="9">
    <location>
        <position position="67"/>
    </location>
    <ligand>
        <name>substrate</name>
    </ligand>
</feature>
<feature type="site" description="Could be important to modulate the pK values of the two catalytic cysteine residues" evidence="9">
    <location>
        <position position="182"/>
    </location>
</feature>
<keyword evidence="7 9" id="KW-0413">Isomerase</keyword>
<proteinExistence type="inferred from homology"/>
<feature type="site" description="Could be important to modulate the pK values of the two catalytic cysteine residues" evidence="9">
    <location>
        <position position="231"/>
    </location>
</feature>
<dbReference type="UniPathway" id="UPA00034">
    <property type="reaction ID" value="UER00025"/>
</dbReference>
<feature type="active site" description="Proton donor" evidence="9">
    <location>
        <position position="96"/>
    </location>
</feature>
<comment type="pathway">
    <text evidence="1 9">Amino-acid biosynthesis; L-lysine biosynthesis via DAP pathway; DL-2,6-diaminopimelate from LL-2,6-diaminopimelate: step 1/1.</text>
</comment>
<evidence type="ECO:0000256" key="2">
    <source>
        <dbReference type="ARBA" id="ARBA00010219"/>
    </source>
</evidence>
<dbReference type="Proteomes" id="UP000019184">
    <property type="component" value="Unassembled WGS sequence"/>
</dbReference>
<keyword evidence="5 9" id="KW-0028">Amino-acid biosynthesis</keyword>
<name>A0A7U7GF68_9GAMM</name>
<dbReference type="NCBIfam" id="TIGR00652">
    <property type="entry name" value="DapF"/>
    <property type="match status" value="1"/>
</dbReference>
<evidence type="ECO:0000256" key="9">
    <source>
        <dbReference type="HAMAP-Rule" id="MF_00197"/>
    </source>
</evidence>
<sequence>MDWPKLNFAPTSLLVCWSSPKMKLYFTKMHGLGNDFVVIDGINQAVMLDPAWIRRLADRHFGIGCDQVLLVEASDQAEADFRYRIFNADGGEVEQCGNGARCFARFVCDHGLTEKDDLRVITAAGLLRLHLQPDGRVAVDMGQPRLEPTDIPFFATARALRYPIAADGLELEVGVVSMGNPHAVLLVDNVDQAPVTHLGPLLERHGRFPKRTNVGFMQIVTPDQIRLRVFERGTGETLACGTGACAAVVAGRLWGRLWPNVRVELPGGELTVHWAGEGESVIMTGSATTVFEGWIES</sequence>
<evidence type="ECO:0000256" key="7">
    <source>
        <dbReference type="ARBA" id="ARBA00023235"/>
    </source>
</evidence>
<comment type="similarity">
    <text evidence="2 9">Belongs to the diaminopimelate epimerase family.</text>
</comment>
<comment type="subcellular location">
    <subcellularLocation>
        <location evidence="9">Cytoplasm</location>
    </subcellularLocation>
</comment>
<comment type="catalytic activity">
    <reaction evidence="8 9">
        <text>(2S,6S)-2,6-diaminopimelate = meso-2,6-diaminopimelate</text>
        <dbReference type="Rhea" id="RHEA:15393"/>
        <dbReference type="ChEBI" id="CHEBI:57609"/>
        <dbReference type="ChEBI" id="CHEBI:57791"/>
        <dbReference type="EC" id="5.1.1.7"/>
    </reaction>
</comment>
<dbReference type="SUPFAM" id="SSF54506">
    <property type="entry name" value="Diaminopimelate epimerase-like"/>
    <property type="match status" value="1"/>
</dbReference>
<feature type="binding site" evidence="9">
    <location>
        <position position="213"/>
    </location>
    <ligand>
        <name>substrate</name>
    </ligand>
</feature>
<evidence type="ECO:0000256" key="6">
    <source>
        <dbReference type="ARBA" id="ARBA00023154"/>
    </source>
</evidence>
<comment type="subunit">
    <text evidence="9">Homodimer.</text>
</comment>
<gene>
    <name evidence="9 11" type="primary">dapF</name>
    <name evidence="11" type="ORF">BN874_600008</name>
</gene>
<comment type="caution">
    <text evidence="11">The sequence shown here is derived from an EMBL/GenBank/DDBJ whole genome shotgun (WGS) entry which is preliminary data.</text>
</comment>
<evidence type="ECO:0000256" key="3">
    <source>
        <dbReference type="ARBA" id="ARBA00013080"/>
    </source>
</evidence>
<dbReference type="EMBL" id="CBTK010000277">
    <property type="protein sequence ID" value="CDH46786.1"/>
    <property type="molecule type" value="Genomic_DNA"/>
</dbReference>
<dbReference type="InterPro" id="IPR001653">
    <property type="entry name" value="DAP_epimerase_DapF"/>
</dbReference>
<keyword evidence="12" id="KW-1185">Reference proteome</keyword>
<evidence type="ECO:0000256" key="4">
    <source>
        <dbReference type="ARBA" id="ARBA00022490"/>
    </source>
</evidence>
<dbReference type="PANTHER" id="PTHR31689">
    <property type="entry name" value="DIAMINOPIMELATE EPIMERASE, CHLOROPLASTIC"/>
    <property type="match status" value="1"/>
</dbReference>
<comment type="function">
    <text evidence="9">Catalyzes the stereoinversion of LL-2,6-diaminopimelate (L,L-DAP) to meso-diaminopimelate (meso-DAP), a precursor of L-lysine and an essential component of the bacterial peptidoglycan.</text>
</comment>
<evidence type="ECO:0000256" key="8">
    <source>
        <dbReference type="ARBA" id="ARBA00051712"/>
    </source>
</evidence>
<feature type="active site" evidence="10">
    <location>
        <position position="96"/>
    </location>
</feature>
<dbReference type="EC" id="5.1.1.7" evidence="3 9"/>
<evidence type="ECO:0000313" key="11">
    <source>
        <dbReference type="EMBL" id="CDH46786.1"/>
    </source>
</evidence>
<feature type="binding site" evidence="9">
    <location>
        <begin position="97"/>
        <end position="98"/>
    </location>
    <ligand>
        <name>substrate</name>
    </ligand>
</feature>
<feature type="binding site" evidence="9">
    <location>
        <position position="34"/>
    </location>
    <ligand>
        <name>substrate</name>
    </ligand>
</feature>
<dbReference type="AlphaFoldDB" id="A0A7U7GF68"/>
<dbReference type="InterPro" id="IPR018510">
    <property type="entry name" value="DAP_epimerase_AS"/>
</dbReference>
<dbReference type="GO" id="GO:0008837">
    <property type="term" value="F:diaminopimelate epimerase activity"/>
    <property type="evidence" value="ECO:0007669"/>
    <property type="project" value="UniProtKB-UniRule"/>
</dbReference>
<keyword evidence="6 9" id="KW-0457">Lysine biosynthesis</keyword>
<dbReference type="Pfam" id="PF01678">
    <property type="entry name" value="DAP_epimerase"/>
    <property type="match status" value="2"/>
</dbReference>
<accession>A0A7U7GF68</accession>
<reference evidence="11 12" key="1">
    <citation type="journal article" date="2014" name="ISME J.">
        <title>Candidatus Competibacter-lineage genomes retrieved from metagenomes reveal functional metabolic diversity.</title>
        <authorList>
            <person name="McIlroy S.J."/>
            <person name="Albertsen M."/>
            <person name="Andresen E.K."/>
            <person name="Saunders A.M."/>
            <person name="Kristiansen R."/>
            <person name="Stokholm-Bjerregaard M."/>
            <person name="Nielsen K.L."/>
            <person name="Nielsen P.H."/>
        </authorList>
    </citation>
    <scope>NUCLEOTIDE SEQUENCE [LARGE SCALE GENOMIC DNA]</scope>
    <source>
        <strain evidence="11 12">Run_B_J11</strain>
    </source>
</reference>
<feature type="binding site" evidence="9">
    <location>
        <position position="180"/>
    </location>
    <ligand>
        <name>substrate</name>
    </ligand>
</feature>
<evidence type="ECO:0000256" key="1">
    <source>
        <dbReference type="ARBA" id="ARBA00005196"/>
    </source>
</evidence>
<dbReference type="GO" id="GO:0005829">
    <property type="term" value="C:cytosol"/>
    <property type="evidence" value="ECO:0007669"/>
    <property type="project" value="TreeGrafter"/>
</dbReference>
<dbReference type="HAMAP" id="MF_00197">
    <property type="entry name" value="DAP_epimerase"/>
    <property type="match status" value="1"/>
</dbReference>